<gene>
    <name evidence="2" type="ORF">RHODO2019_03300</name>
</gene>
<dbReference type="RefSeq" id="WP_265383613.1">
    <property type="nucleotide sequence ID" value="NZ_CP110615.1"/>
</dbReference>
<sequence length="170" mass="17569">MTPERPAPDPPLPTAEQARDAVATRTAELGRRLEAAATAREQIAAVRARTRSDDGLVTVEVSARGTLLDLQLAPGATALPADRLAVLVLGTVRRATAGAAEQVRAVLEPAVAPGTDLDALVLDPAAPAQDVPEPVGTAPVRAVRRSEPAADEETDEPDSWLRPAGAGADR</sequence>
<dbReference type="Proteomes" id="UP001164965">
    <property type="component" value="Chromosome"/>
</dbReference>
<feature type="compositionally biased region" description="Acidic residues" evidence="1">
    <location>
        <begin position="149"/>
        <end position="158"/>
    </location>
</feature>
<dbReference type="Gene3D" id="3.30.1310.10">
    <property type="entry name" value="Nucleoid-associated protein YbaB-like domain"/>
    <property type="match status" value="1"/>
</dbReference>
<evidence type="ECO:0000313" key="2">
    <source>
        <dbReference type="EMBL" id="UZJ25509.1"/>
    </source>
</evidence>
<dbReference type="InterPro" id="IPR036894">
    <property type="entry name" value="YbaB-like_sf"/>
</dbReference>
<accession>A0ABY6P1H4</accession>
<keyword evidence="3" id="KW-1185">Reference proteome</keyword>
<dbReference type="EMBL" id="CP110615">
    <property type="protein sequence ID" value="UZJ25509.1"/>
    <property type="molecule type" value="Genomic_DNA"/>
</dbReference>
<evidence type="ECO:0000313" key="3">
    <source>
        <dbReference type="Proteomes" id="UP001164965"/>
    </source>
</evidence>
<organism evidence="2 3">
    <name type="scientific">Rhodococcus antarcticus</name>
    <dbReference type="NCBI Taxonomy" id="2987751"/>
    <lineage>
        <taxon>Bacteria</taxon>
        <taxon>Bacillati</taxon>
        <taxon>Actinomycetota</taxon>
        <taxon>Actinomycetes</taxon>
        <taxon>Mycobacteriales</taxon>
        <taxon>Nocardiaceae</taxon>
        <taxon>Rhodococcus</taxon>
    </lineage>
</organism>
<protein>
    <submittedName>
        <fullName evidence="2">YbaB/EbfC family nucleoid-associated protein</fullName>
    </submittedName>
</protein>
<proteinExistence type="predicted"/>
<evidence type="ECO:0000256" key="1">
    <source>
        <dbReference type="SAM" id="MobiDB-lite"/>
    </source>
</evidence>
<feature type="region of interest" description="Disordered" evidence="1">
    <location>
        <begin position="1"/>
        <end position="24"/>
    </location>
</feature>
<reference evidence="2" key="1">
    <citation type="submission" date="2022-10" db="EMBL/GenBank/DDBJ databases">
        <title>Rhodococcus sp.75.</title>
        <authorList>
            <person name="Sun M."/>
        </authorList>
    </citation>
    <scope>NUCLEOTIDE SEQUENCE</scope>
    <source>
        <strain evidence="2">75</strain>
    </source>
</reference>
<feature type="region of interest" description="Disordered" evidence="1">
    <location>
        <begin position="124"/>
        <end position="170"/>
    </location>
</feature>
<dbReference type="SUPFAM" id="SSF82607">
    <property type="entry name" value="YbaB-like"/>
    <property type="match status" value="1"/>
</dbReference>
<name>A0ABY6P1H4_9NOCA</name>
<dbReference type="Pfam" id="PF02575">
    <property type="entry name" value="YbaB_DNA_bd"/>
    <property type="match status" value="1"/>
</dbReference>
<dbReference type="InterPro" id="IPR004401">
    <property type="entry name" value="YbaB/EbfC"/>
</dbReference>